<dbReference type="InterPro" id="IPR007196">
    <property type="entry name" value="CCR4-Not_Not1_C"/>
</dbReference>
<feature type="compositionally biased region" description="Basic and acidic residues" evidence="6">
    <location>
        <begin position="870"/>
        <end position="881"/>
    </location>
</feature>
<proteinExistence type="predicted"/>
<feature type="transmembrane region" description="Helical" evidence="7">
    <location>
        <begin position="2449"/>
        <end position="2471"/>
    </location>
</feature>
<dbReference type="Pfam" id="PF25097">
    <property type="entry name" value="ARM_Cnot1"/>
    <property type="match status" value="1"/>
</dbReference>
<dbReference type="PANTHER" id="PTHR13162:SF8">
    <property type="entry name" value="CCR4-NOT TRANSCRIPTION COMPLEX SUBUNIT 1"/>
    <property type="match status" value="1"/>
</dbReference>
<reference evidence="14 15" key="1">
    <citation type="submission" date="2018-10" db="EMBL/GenBank/DDBJ databases">
        <title>A high-quality apple genome assembly.</title>
        <authorList>
            <person name="Hu J."/>
        </authorList>
    </citation>
    <scope>NUCLEOTIDE SEQUENCE [LARGE SCALE GENOMIC DNA]</scope>
    <source>
        <strain evidence="15">cv. HFTH1</strain>
        <tissue evidence="14">Young leaf</tissue>
    </source>
</reference>
<feature type="domain" description="CCR4-NOT transcription complex subunit 1-like NOT1 connector" evidence="13">
    <location>
        <begin position="1623"/>
        <end position="1797"/>
    </location>
</feature>
<dbReference type="InterPro" id="IPR038535">
    <property type="entry name" value="CNOT1_TTP_bind_sf"/>
</dbReference>
<dbReference type="Gene3D" id="1.25.40.840">
    <property type="entry name" value="CCR4-NOT transcription complex subunit 1 TTP binding domain"/>
    <property type="match status" value="1"/>
</dbReference>
<dbReference type="EMBL" id="RDQH01000333">
    <property type="protein sequence ID" value="RXH93447.1"/>
    <property type="molecule type" value="Genomic_DNA"/>
</dbReference>
<keyword evidence="3" id="KW-0805">Transcription regulation</keyword>
<evidence type="ECO:0000313" key="15">
    <source>
        <dbReference type="Proteomes" id="UP000290289"/>
    </source>
</evidence>
<dbReference type="Pfam" id="PF16417">
    <property type="entry name" value="CNOT1_TTP_bind"/>
    <property type="match status" value="1"/>
</dbReference>
<dbReference type="STRING" id="3750.A0A498JF64"/>
<feature type="transmembrane region" description="Helical" evidence="7">
    <location>
        <begin position="2782"/>
        <end position="2809"/>
    </location>
</feature>
<accession>A0A498JF64</accession>
<feature type="compositionally biased region" description="Polar residues" evidence="6">
    <location>
        <begin position="1547"/>
        <end position="1556"/>
    </location>
</feature>
<organism evidence="14 15">
    <name type="scientific">Malus domestica</name>
    <name type="common">Apple</name>
    <name type="synonym">Pyrus malus</name>
    <dbReference type="NCBI Taxonomy" id="3750"/>
    <lineage>
        <taxon>Eukaryota</taxon>
        <taxon>Viridiplantae</taxon>
        <taxon>Streptophyta</taxon>
        <taxon>Embryophyta</taxon>
        <taxon>Tracheophyta</taxon>
        <taxon>Spermatophyta</taxon>
        <taxon>Magnoliopsida</taxon>
        <taxon>eudicotyledons</taxon>
        <taxon>Gunneridae</taxon>
        <taxon>Pentapetalae</taxon>
        <taxon>rosids</taxon>
        <taxon>fabids</taxon>
        <taxon>Rosales</taxon>
        <taxon>Rosaceae</taxon>
        <taxon>Amygdaloideae</taxon>
        <taxon>Maleae</taxon>
        <taxon>Malus</taxon>
    </lineage>
</organism>
<dbReference type="GO" id="GO:0000932">
    <property type="term" value="C:P-body"/>
    <property type="evidence" value="ECO:0007669"/>
    <property type="project" value="TreeGrafter"/>
</dbReference>
<dbReference type="Pfam" id="PF16415">
    <property type="entry name" value="CNOT1_CAF1_bind"/>
    <property type="match status" value="1"/>
</dbReference>
<dbReference type="FunFam" id="1.25.40.790:FF:000002">
    <property type="entry name" value="Transcription regulator"/>
    <property type="match status" value="1"/>
</dbReference>
<dbReference type="Proteomes" id="UP000290289">
    <property type="component" value="Chromosome 7"/>
</dbReference>
<dbReference type="Gene3D" id="1.25.40.800">
    <property type="match status" value="2"/>
</dbReference>
<feature type="region of interest" description="Disordered" evidence="6">
    <location>
        <begin position="1529"/>
        <end position="1557"/>
    </location>
</feature>
<evidence type="ECO:0000256" key="7">
    <source>
        <dbReference type="SAM" id="Phobius"/>
    </source>
</evidence>
<evidence type="ECO:0000259" key="8">
    <source>
        <dbReference type="Pfam" id="PF04054"/>
    </source>
</evidence>
<dbReference type="InterPro" id="IPR055454">
    <property type="entry name" value="CNOT1-like_NOT1_connector"/>
</dbReference>
<feature type="domain" description="CCR4-NOT transcription complex subunit 1 TTP binding" evidence="11">
    <location>
        <begin position="657"/>
        <end position="821"/>
    </location>
</feature>
<evidence type="ECO:0000256" key="2">
    <source>
        <dbReference type="ARBA" id="ARBA00022491"/>
    </source>
</evidence>
<dbReference type="Gene3D" id="1.25.40.790">
    <property type="match status" value="1"/>
</dbReference>
<feature type="domain" description="CCR4-NOT transcription complex subunit 1" evidence="9">
    <location>
        <begin position="2549"/>
        <end position="2587"/>
    </location>
</feature>
<dbReference type="GO" id="GO:0005634">
    <property type="term" value="C:nucleus"/>
    <property type="evidence" value="ECO:0007669"/>
    <property type="project" value="UniProtKB-SubCell"/>
</dbReference>
<evidence type="ECO:0000259" key="13">
    <source>
        <dbReference type="Pfam" id="PF25097"/>
    </source>
</evidence>
<feature type="compositionally biased region" description="Polar residues" evidence="6">
    <location>
        <begin position="841"/>
        <end position="869"/>
    </location>
</feature>
<dbReference type="GO" id="GO:0017148">
    <property type="term" value="P:negative regulation of translation"/>
    <property type="evidence" value="ECO:0007669"/>
    <property type="project" value="InterPro"/>
</dbReference>
<keyword evidence="7" id="KW-0812">Transmembrane</keyword>
<evidence type="ECO:0000256" key="4">
    <source>
        <dbReference type="ARBA" id="ARBA00023163"/>
    </source>
</evidence>
<keyword evidence="4" id="KW-0804">Transcription</keyword>
<feature type="domain" description="CCR4-NOT transcription complex subunit 1 CAF1-binding" evidence="10">
    <location>
        <begin position="950"/>
        <end position="1170"/>
    </location>
</feature>
<feature type="region of interest" description="Disordered" evidence="6">
    <location>
        <begin position="1574"/>
        <end position="1595"/>
    </location>
</feature>
<evidence type="ECO:0000256" key="3">
    <source>
        <dbReference type="ARBA" id="ARBA00023015"/>
    </source>
</evidence>
<feature type="domain" description="CCR4-NOT transcription complex subunit 1" evidence="9">
    <location>
        <begin position="1281"/>
        <end position="1420"/>
    </location>
</feature>
<name>A0A498JF64_MALDO</name>
<gene>
    <name evidence="14" type="ORF">DVH24_014023</name>
</gene>
<keyword evidence="2" id="KW-0678">Repressor</keyword>
<evidence type="ECO:0000259" key="10">
    <source>
        <dbReference type="Pfam" id="PF16415"/>
    </source>
</evidence>
<evidence type="ECO:0000259" key="11">
    <source>
        <dbReference type="Pfam" id="PF16417"/>
    </source>
</evidence>
<dbReference type="FunFam" id="1.25.40.840:FF:000003">
    <property type="entry name" value="Transcription regulator"/>
    <property type="match status" value="1"/>
</dbReference>
<dbReference type="InterPro" id="IPR032194">
    <property type="entry name" value="CNOT1_HEAT"/>
</dbReference>
<dbReference type="FunFam" id="1.25.40.800:FF:000001">
    <property type="entry name" value="CCR4-NOT transcription complex subunit 1"/>
    <property type="match status" value="1"/>
</dbReference>
<keyword evidence="7" id="KW-0472">Membrane</keyword>
<feature type="domain" description="CCR4-NOT transcription complex subunit 1 HEAT repeat" evidence="12">
    <location>
        <begin position="479"/>
        <end position="622"/>
    </location>
</feature>
<dbReference type="GO" id="GO:0030015">
    <property type="term" value="C:CCR4-NOT core complex"/>
    <property type="evidence" value="ECO:0007669"/>
    <property type="project" value="InterPro"/>
</dbReference>
<evidence type="ECO:0000256" key="6">
    <source>
        <dbReference type="SAM" id="MobiDB-lite"/>
    </source>
</evidence>
<evidence type="ECO:0000313" key="14">
    <source>
        <dbReference type="EMBL" id="RXH93447.1"/>
    </source>
</evidence>
<comment type="caution">
    <text evidence="14">The sequence shown here is derived from an EMBL/GenBank/DDBJ whole genome shotgun (WGS) entry which is preliminary data.</text>
</comment>
<dbReference type="InterPro" id="IPR032193">
    <property type="entry name" value="CNOT1_TTP_bind"/>
</dbReference>
<dbReference type="InterPro" id="IPR024557">
    <property type="entry name" value="CNOT1_dom_4"/>
</dbReference>
<protein>
    <recommendedName>
        <fullName evidence="16">CCR4-Not complex component Not1 C-terminal domain-containing protein</fullName>
    </recommendedName>
</protein>
<dbReference type="GO" id="GO:0060090">
    <property type="term" value="F:molecular adaptor activity"/>
    <property type="evidence" value="ECO:0007669"/>
    <property type="project" value="TreeGrafter"/>
</dbReference>
<evidence type="ECO:0000259" key="12">
    <source>
        <dbReference type="Pfam" id="PF16418"/>
    </source>
</evidence>
<keyword evidence="7" id="KW-1133">Transmembrane helix</keyword>
<feature type="compositionally biased region" description="Low complexity" evidence="6">
    <location>
        <begin position="822"/>
        <end position="833"/>
    </location>
</feature>
<dbReference type="Gene3D" id="1.25.40.180">
    <property type="match status" value="1"/>
</dbReference>
<evidence type="ECO:0000259" key="9">
    <source>
        <dbReference type="Pfam" id="PF12842"/>
    </source>
</evidence>
<dbReference type="Pfam" id="PF04054">
    <property type="entry name" value="Not1"/>
    <property type="match status" value="1"/>
</dbReference>
<evidence type="ECO:0000256" key="1">
    <source>
        <dbReference type="ARBA" id="ARBA00004123"/>
    </source>
</evidence>
<dbReference type="FunFam" id="1.25.40.180:FF:000012">
    <property type="entry name" value="Ccr4-Not transcription complex subunit"/>
    <property type="match status" value="1"/>
</dbReference>
<keyword evidence="15" id="KW-1185">Reference proteome</keyword>
<sequence>MLNFTPTTASQIRFLLQSLNDANSDSVLRELSQFTEHGLEGSILLLQTCLDHLTNYRTDLKSAALERVLASIFKYLLDKPNFSTVFCECLRNIEINEGILENFSNALLLSVSEKISIALALSDSEDLDTRICGKNFCMDQIQKLCESPIAMNSSEQIQNIVIFLQRSEGRSKHVDSFMQMLSLLQPKDDSFSVLTPLLSDELRDANFLSNVGLLHESGENDFDAILAEMAKEISMGDVMKELGYGCTVDSSQCKEILSLFLPLTEITISKILGMIASTHVGLEDNQNAFSTFRLAVGNSTLSDLPMLNTWNIDVLVDTIKQLAPGTNWIQVIENLDHEGFFIPNQDAFSFFMSVYQHVCQEPFPLHVICGSVWKNTEGQLSFLKHAVSAPPEVFTFAHSVRQLAYIDAVHGHKLELGHANHAWLSLDLLDVLCLLAERGHALAVRSMLEYPLKHCPEVLLLGMAHTNTAYNLLQYEVSFTVFPMMVKNAMGIGMINHLWHINTSLVLRGFVDAHNCDPDSIARILDICQELKILSSVLEMIPSSLSIRLAALASKKELIDLEKWLTNNLNTYKDTFFEECVKFLKEIQFGGSQDFNTRPFQHSGAVSNIYVDTATIFTKVLKAHVGLVASSQLTEEMERLSVTIMDSIPRLPNGGTTESSTDGYADDIEAEANSYFHQMFSGQLTIDSMVQMLARFKESSVKREQSIFECMIANLFEEYRFFPKYPERQLKIAAVLFGSVIKHQLVTHLTLGIALRGVLDALRKPADSKMFVFGTKALEQFVDRLIEWPQYCNHILQISHLRSTHSELVAFIEQALAKISSSHSDSDGSNHASAAHHHGPSQATPGNVELNGSTILHTGQQHSSPLQLQQRHEGSLDDRHKPSNLSNDIKPPLSSAVQPPSQSALSAPAMLSSPSPGFVRPTRGVTSTRFGSALNIETLVAAAEKRDTLIEAPASEIQDKISFIINNISVANVEAKSKEFAEIMKEQYYPWFAQYMVMKRASIEPNFHDLYLKFLDKVNSKGLNKEIVQATYENCKVLLGSELIKSSAEERSLLKNLGSWLGKLTIGRNQVLRAREIDPKSLIIEAYEKGLMIAVIPFTSKILEPCQSSLAYQPPNPWTMGILGLLAEIYSMPNLKMNLKFDIEVLFKNLGVDLKEITPSSLLKDRNREVEGNPDFSNKDIGAPQPQMVAEVKLNQVELPVDVAPSNSASHTHISQYATPVHVSPGTLIEDEKVFPDQIPAQGLLPATPSQSPFSLPTPISNIATHVVINPKLSALGLHLHFQRVVPIAMDRAIKEIVTGIVQRSVSIATQTTKELVLKDYAMESDETRILLAAHLMVASLAGSLAHVTCKEPLRSSISTQLRNSLQGLNIPNDHLEHAVQLVTNDNLDLGCAIIEQSATDKAVQTIDGEIAQQLSLRRKREGAGTTFFDATMYTQGGSVPESLRPKPGHLSISQQRVYEDFVRLPWQNQSSQNSHVLPASTAATSASAGLNSTFGSASAQINPGFSAGPGSKFDAVSRPLDEAIESNPALHPSASSINVGAGDGVSQHSSENDSVIGSFPSAASALELQSVESSDTIQESGISSQPQPSPTVTERLASNISEPSLNTRDALDKYQIVSQKLEALVTNDARELEIQGVIGEVPEIILRCVSRDEAALAVAQKVFKGLYENASNHTHVSAHIAMLTAIRDVCKLVVKELTSWVIYSDEERKFNKDITVGLIHSELLNLAEYNVQMAKLIDGGRNKPATEFSISLLQSLVIEESKVISELHNLVDALAKLAAKPGSPESLQQLVEMVKNPAYILGAPSAINVGKEDKARISKDKKASVHSPVSREDFGSVESVEPDPAGFREQVSMLFAEWYRICELPGANDAACAHFILQLHQNGLLKGDDMTDRFFRVLTELSVAHCLSSEMTIPSSLQTPQQVQNLSFLAIDIYAKLVFLILKGSSKLFLLSKILAVTVRFIQKDAEEKKTSFNPRPYFRLFVNWLLDLGSLDPVIDGANFQILTAFANAFHALQPLKVPTFSFAWLELVSHRSFMPKMLVGNGQKGWPYIQRLLVHLFQFMEPFLRNAELGVPVHFMYKGTLRVLLVLLHDFPEFLCDYHFTFCDVIPPSCIQMRNIILSAFPRNMRLPDPSTPNLKIDLLAEISQSPRILSEVDAALKAKQMKADVDEYLKTRQQGSSFLTELKQKLLLLPSEVASAGTRYNVPLINSLVLYVGMQAIQQLQARTPHAQSTQTVPLTVYLVGAALDIFQTLIVDLDTEGRYLFLNAIANQLRYPNTHTHYFSFIVLYLFAESNQHEIIQEQITRVLLERLIVNRPHPWGLLITFIELIKNPRYQFWNRAFIRCAPEIEKLFESVSRSCGGPKPVDESMVSGWSRLVLGPWPRSKSRLPIGSTTFRAKCSTTGNAKYKIIYITGPQEWGWWKSRSHRSEATEIEPDTIMAVRHQQIVTSYVLVLLVGVSLLVNSSSSSIKDCRNSKRKNVVTVCVTVVGQWCCNVNIDQQLLLIIPAQGLLPTTPSQSPFSLPTPISNIATHVVINPKLSALGLHLHFERVVPIAMDRAIKEIVTGIVQRSVSIATQTTKELVLKVEVSTIKMRFVVKLGLGAWLKPKSFTEQKLFHPTSPHYLWWQDYAMESDQTRILLAAHLMVASLAGSLAHTGQQGSSFLTELMQNLVRLPNEAASAGTRYNVPLINSLVLYVLILMLDCATRSNCSNAFLAIQQLQARTLHAQSTQTVALTVSLVGAALDIFQTLTVDLELEIHNFILLKVLAIQNEKYTIKTEIYIRISTSGLVFVPVLTFLVNLVFYGFFYHGSNRFSSSAVFMPTPIPTTSL</sequence>
<dbReference type="GO" id="GO:0000289">
    <property type="term" value="P:nuclear-transcribed mRNA poly(A) tail shortening"/>
    <property type="evidence" value="ECO:0007669"/>
    <property type="project" value="UniProtKB-ARBA"/>
</dbReference>
<dbReference type="PANTHER" id="PTHR13162">
    <property type="entry name" value="CCR4-NOT TRANSCRIPTION COMPLEX"/>
    <property type="match status" value="1"/>
</dbReference>
<dbReference type="Pfam" id="PF12842">
    <property type="entry name" value="DUF3819"/>
    <property type="match status" value="2"/>
</dbReference>
<dbReference type="Pfam" id="PF16418">
    <property type="entry name" value="CNOT1_HEAT"/>
    <property type="match status" value="1"/>
</dbReference>
<dbReference type="InterPro" id="IPR040398">
    <property type="entry name" value="Not1"/>
</dbReference>
<comment type="subcellular location">
    <subcellularLocation>
        <location evidence="1">Nucleus</location>
    </subcellularLocation>
</comment>
<feature type="compositionally biased region" description="Low complexity" evidence="6">
    <location>
        <begin position="891"/>
        <end position="916"/>
    </location>
</feature>
<dbReference type="InterPro" id="IPR032191">
    <property type="entry name" value="CNOT1_CAF1_bind"/>
</dbReference>
<dbReference type="CDD" id="cd20710">
    <property type="entry name" value="NOT1_connector"/>
    <property type="match status" value="1"/>
</dbReference>
<keyword evidence="5" id="KW-0539">Nucleus</keyword>
<feature type="domain" description="CCR4-Not complex component Not1 C-terminal" evidence="8">
    <location>
        <begin position="1996"/>
        <end position="2357"/>
    </location>
</feature>
<evidence type="ECO:0008006" key="16">
    <source>
        <dbReference type="Google" id="ProtNLM"/>
    </source>
</evidence>
<feature type="region of interest" description="Disordered" evidence="6">
    <location>
        <begin position="822"/>
        <end position="924"/>
    </location>
</feature>
<evidence type="ECO:0000256" key="5">
    <source>
        <dbReference type="ARBA" id="ARBA00023242"/>
    </source>
</evidence>